<comment type="similarity">
    <text evidence="11">Belongs to the protein kinase superfamily. Ser/Thr protein kinase family.</text>
</comment>
<dbReference type="SUPFAM" id="SSF51110">
    <property type="entry name" value="alpha-D-mannose-specific plant lectins"/>
    <property type="match status" value="1"/>
</dbReference>
<dbReference type="Pfam" id="PF01453">
    <property type="entry name" value="B_lectin"/>
    <property type="match status" value="1"/>
</dbReference>
<dbReference type="SMART" id="SM00220">
    <property type="entry name" value="S_TKc"/>
    <property type="match status" value="1"/>
</dbReference>
<protein>
    <recommendedName>
        <fullName evidence="11">Receptor-like serine/threonine-protein kinase</fullName>
        <ecNumber evidence="11">2.7.11.1</ecNumber>
    </recommendedName>
</protein>
<dbReference type="PROSITE" id="PS00108">
    <property type="entry name" value="PROTEIN_KINASE_ST"/>
    <property type="match status" value="1"/>
</dbReference>
<dbReference type="InterPro" id="IPR001480">
    <property type="entry name" value="Bulb-type_lectin_dom"/>
</dbReference>
<gene>
    <name evidence="15" type="ORF">OSB04_014448</name>
</gene>
<dbReference type="CDD" id="cd00028">
    <property type="entry name" value="B_lectin"/>
    <property type="match status" value="1"/>
</dbReference>
<dbReference type="Pfam" id="PF00954">
    <property type="entry name" value="S_locus_glycop"/>
    <property type="match status" value="1"/>
</dbReference>
<reference evidence="15" key="1">
    <citation type="submission" date="2023-03" db="EMBL/GenBank/DDBJ databases">
        <title>Chromosome-scale reference genome and RAD-based genetic map of yellow starthistle (Centaurea solstitialis) reveal putative structural variation and QTLs associated with invader traits.</title>
        <authorList>
            <person name="Reatini B."/>
            <person name="Cang F.A."/>
            <person name="Jiang Q."/>
            <person name="Mckibben M.T.W."/>
            <person name="Barker M.S."/>
            <person name="Rieseberg L.H."/>
            <person name="Dlugosch K.M."/>
        </authorList>
    </citation>
    <scope>NUCLEOTIDE SEQUENCE</scope>
    <source>
        <strain evidence="15">CAN-66</strain>
        <tissue evidence="15">Leaf</tissue>
    </source>
</reference>
<dbReference type="PROSITE" id="PS50927">
    <property type="entry name" value="BULB_LECTIN"/>
    <property type="match status" value="1"/>
</dbReference>
<comment type="catalytic activity">
    <reaction evidence="9 11">
        <text>L-threonyl-[protein] + ATP = O-phospho-L-threonyl-[protein] + ADP + H(+)</text>
        <dbReference type="Rhea" id="RHEA:46608"/>
        <dbReference type="Rhea" id="RHEA-COMP:11060"/>
        <dbReference type="Rhea" id="RHEA-COMP:11605"/>
        <dbReference type="ChEBI" id="CHEBI:15378"/>
        <dbReference type="ChEBI" id="CHEBI:30013"/>
        <dbReference type="ChEBI" id="CHEBI:30616"/>
        <dbReference type="ChEBI" id="CHEBI:61977"/>
        <dbReference type="ChEBI" id="CHEBI:456216"/>
        <dbReference type="EC" id="2.7.11.1"/>
    </reaction>
</comment>
<dbReference type="AlphaFoldDB" id="A0AA38TGY5"/>
<dbReference type="SMART" id="SM00108">
    <property type="entry name" value="B_lectin"/>
    <property type="match status" value="1"/>
</dbReference>
<dbReference type="PIRSF" id="PIRSF000641">
    <property type="entry name" value="SRK"/>
    <property type="match status" value="1"/>
</dbReference>
<evidence type="ECO:0000259" key="13">
    <source>
        <dbReference type="PROSITE" id="PS50927"/>
    </source>
</evidence>
<dbReference type="InterPro" id="IPR000858">
    <property type="entry name" value="S_locus_glycoprot_dom"/>
</dbReference>
<dbReference type="Pfam" id="PF07714">
    <property type="entry name" value="PK_Tyr_Ser-Thr"/>
    <property type="match status" value="1"/>
</dbReference>
<feature type="domain" description="Apple" evidence="14">
    <location>
        <begin position="468"/>
        <end position="549"/>
    </location>
</feature>
<evidence type="ECO:0000256" key="1">
    <source>
        <dbReference type="ARBA" id="ARBA00022527"/>
    </source>
</evidence>
<evidence type="ECO:0000256" key="10">
    <source>
        <dbReference type="ARBA" id="ARBA00048679"/>
    </source>
</evidence>
<feature type="domain" description="Protein kinase" evidence="12">
    <location>
        <begin position="591"/>
        <end position="874"/>
    </location>
</feature>
<evidence type="ECO:0000256" key="11">
    <source>
        <dbReference type="PIRNR" id="PIRNR000641"/>
    </source>
</evidence>
<keyword evidence="3" id="KW-0732">Signal</keyword>
<dbReference type="GO" id="GO:0048544">
    <property type="term" value="P:recognition of pollen"/>
    <property type="evidence" value="ECO:0007669"/>
    <property type="project" value="InterPro"/>
</dbReference>
<dbReference type="Gene3D" id="1.10.510.10">
    <property type="entry name" value="Transferase(Phosphotransferase) domain 1"/>
    <property type="match status" value="1"/>
</dbReference>
<keyword evidence="16" id="KW-1185">Reference proteome</keyword>
<dbReference type="FunFam" id="3.30.200.20:FF:000195">
    <property type="entry name" value="G-type lectin S-receptor-like serine/threonine-protein kinase"/>
    <property type="match status" value="1"/>
</dbReference>
<evidence type="ECO:0000313" key="16">
    <source>
        <dbReference type="Proteomes" id="UP001172457"/>
    </source>
</evidence>
<evidence type="ECO:0000259" key="12">
    <source>
        <dbReference type="PROSITE" id="PS50011"/>
    </source>
</evidence>
<keyword evidence="4 11" id="KW-0547">Nucleotide-binding</keyword>
<keyword evidence="1 11" id="KW-0723">Serine/threonine-protein kinase</keyword>
<evidence type="ECO:0000256" key="6">
    <source>
        <dbReference type="ARBA" id="ARBA00022840"/>
    </source>
</evidence>
<comment type="caution">
    <text evidence="15">The sequence shown here is derived from an EMBL/GenBank/DDBJ whole genome shotgun (WGS) entry which is preliminary data.</text>
</comment>
<evidence type="ECO:0000313" key="15">
    <source>
        <dbReference type="EMBL" id="KAJ9550403.1"/>
    </source>
</evidence>
<dbReference type="InterPro" id="IPR003609">
    <property type="entry name" value="Pan_app"/>
</dbReference>
<dbReference type="EMBL" id="JARYMX010000004">
    <property type="protein sequence ID" value="KAJ9550403.1"/>
    <property type="molecule type" value="Genomic_DNA"/>
</dbReference>
<feature type="domain" description="Bulb-type lectin" evidence="13">
    <location>
        <begin position="147"/>
        <end position="272"/>
    </location>
</feature>
<organism evidence="15 16">
    <name type="scientific">Centaurea solstitialis</name>
    <name type="common">yellow star-thistle</name>
    <dbReference type="NCBI Taxonomy" id="347529"/>
    <lineage>
        <taxon>Eukaryota</taxon>
        <taxon>Viridiplantae</taxon>
        <taxon>Streptophyta</taxon>
        <taxon>Embryophyta</taxon>
        <taxon>Tracheophyta</taxon>
        <taxon>Spermatophyta</taxon>
        <taxon>Magnoliopsida</taxon>
        <taxon>eudicotyledons</taxon>
        <taxon>Gunneridae</taxon>
        <taxon>Pentapetalae</taxon>
        <taxon>asterids</taxon>
        <taxon>campanulids</taxon>
        <taxon>Asterales</taxon>
        <taxon>Asteraceae</taxon>
        <taxon>Carduoideae</taxon>
        <taxon>Cardueae</taxon>
        <taxon>Centaureinae</taxon>
        <taxon>Centaurea</taxon>
    </lineage>
</organism>
<evidence type="ECO:0000256" key="7">
    <source>
        <dbReference type="ARBA" id="ARBA00023157"/>
    </source>
</evidence>
<keyword evidence="5 11" id="KW-0418">Kinase</keyword>
<evidence type="ECO:0000256" key="8">
    <source>
        <dbReference type="ARBA" id="ARBA00023180"/>
    </source>
</evidence>
<dbReference type="GO" id="GO:0004674">
    <property type="term" value="F:protein serine/threonine kinase activity"/>
    <property type="evidence" value="ECO:0007669"/>
    <property type="project" value="UniProtKB-KW"/>
</dbReference>
<keyword evidence="6 11" id="KW-0067">ATP-binding</keyword>
<dbReference type="Gene3D" id="2.90.10.10">
    <property type="entry name" value="Bulb-type lectin domain"/>
    <property type="match status" value="1"/>
</dbReference>
<dbReference type="CDD" id="cd01098">
    <property type="entry name" value="PAN_AP_plant"/>
    <property type="match status" value="1"/>
</dbReference>
<dbReference type="PROSITE" id="PS50948">
    <property type="entry name" value="PAN"/>
    <property type="match status" value="1"/>
</dbReference>
<dbReference type="GO" id="GO:0005524">
    <property type="term" value="F:ATP binding"/>
    <property type="evidence" value="ECO:0007669"/>
    <property type="project" value="UniProtKB-KW"/>
</dbReference>
<evidence type="ECO:0000256" key="3">
    <source>
        <dbReference type="ARBA" id="ARBA00022729"/>
    </source>
</evidence>
<dbReference type="InterPro" id="IPR011009">
    <property type="entry name" value="Kinase-like_dom_sf"/>
</dbReference>
<evidence type="ECO:0000256" key="4">
    <source>
        <dbReference type="ARBA" id="ARBA00022741"/>
    </source>
</evidence>
<dbReference type="Gene3D" id="3.30.200.20">
    <property type="entry name" value="Phosphorylase Kinase, domain 1"/>
    <property type="match status" value="1"/>
</dbReference>
<keyword evidence="2 11" id="KW-0808">Transferase</keyword>
<dbReference type="PROSITE" id="PS50011">
    <property type="entry name" value="PROTEIN_KINASE_DOM"/>
    <property type="match status" value="1"/>
</dbReference>
<evidence type="ECO:0000256" key="5">
    <source>
        <dbReference type="ARBA" id="ARBA00022777"/>
    </source>
</evidence>
<dbReference type="Proteomes" id="UP001172457">
    <property type="component" value="Chromosome 4"/>
</dbReference>
<dbReference type="InterPro" id="IPR036426">
    <property type="entry name" value="Bulb-type_lectin_dom_sf"/>
</dbReference>
<keyword evidence="8" id="KW-0325">Glycoprotein</keyword>
<sequence length="904" mass="101840">MAYLAVTTFIVRFLQSPLDGFYIRQVRFQTNFGSHVGWRRYTTFSPKQPGFFIPESERDSETNYPLPSSANEVTISEITGLEGWAQAQEGDMGGPIQWRIQDFFQVEAPLKSVHEYESNHNVMNQTIMLLPSITFLFLMVVRSSTSVDTISVNENITDGEYIVSEKKKFELGFFSPGSSKNRYLGIWFKHPLPHMVVWVANRETPLTDTLGIVKLDNQGILSLFNGGGKIIWSSNSSSSGINIVSNPITQLLDTGNLVIKNGNTENFIWQSFDYPGDTLLAGMKVGKNFITGRETYMTSWKSADDPSPGEYKFGFLMNKGKSWQLYIYRRSSIIETRIGPYNGMEFAGQPNYTPNPVYVYKFKIVANQKEMYFTYTFNSTKLSVRFIMTPVGKLELWCLNLLNKDEWTLGHTIPVDNCDTYGLCGPYGSCSTVTNPECGCLKGFEKKNTDEQDLHMKSGCLRRRALNCGPGEGFFKFSSLKLPDTQNSTYHGNVSLRECEVACKNNCSCTAYANPNTIPSTLGCLLWFGDLIDMRVYPQNGQDLYVRLAASEFLGRAIKALHTDHQRRRNKGNVELPLFSLSTISRATNNFSIDNKLGEGGFGPVYKGVLADGQEIAVKRLSKSSRQGLDEFENEVICIAKLQHRNLVNLLGYCIQEDETMLIYEYMPNKSLDQFIFDDSRKSLLDWPRRFHIIQGIAQGLLYLHQDSRLKVVHRDLKAGNILLDCDMNPKISDFECYKEQESEAKTKRVVGTLGYISPEYAVNGLFSVKSDIFSFGVLVLEIVSGNKSRGFVHEEDHHDNLPGHAWRLYKAGKSLDLIDTSLGNSWSMSEVLRSIHIGLLCVQQRPQDRPNTRSVVRMLGEEGTLPSPKQPGFFILGNERDSVTNIPLPSSANGVTLSEIIGR</sequence>
<dbReference type="FunFam" id="2.90.10.10:FF:000004">
    <property type="entry name" value="G-type lectin S-receptor-like serine/threonine-protein kinase"/>
    <property type="match status" value="1"/>
</dbReference>
<name>A0AA38TGY5_9ASTR</name>
<dbReference type="SMART" id="SM00473">
    <property type="entry name" value="PAN_AP"/>
    <property type="match status" value="1"/>
</dbReference>
<evidence type="ECO:0000256" key="2">
    <source>
        <dbReference type="ARBA" id="ARBA00022679"/>
    </source>
</evidence>
<dbReference type="InterPro" id="IPR008271">
    <property type="entry name" value="Ser/Thr_kinase_AS"/>
</dbReference>
<accession>A0AA38TGY5</accession>
<dbReference type="SUPFAM" id="SSF56112">
    <property type="entry name" value="Protein kinase-like (PK-like)"/>
    <property type="match status" value="1"/>
</dbReference>
<dbReference type="PANTHER" id="PTHR32444">
    <property type="entry name" value="BULB-TYPE LECTIN DOMAIN-CONTAINING PROTEIN"/>
    <property type="match status" value="1"/>
</dbReference>
<dbReference type="PANTHER" id="PTHR32444:SF235">
    <property type="entry name" value="OS01G0783900 PROTEIN"/>
    <property type="match status" value="1"/>
</dbReference>
<dbReference type="InterPro" id="IPR000719">
    <property type="entry name" value="Prot_kinase_dom"/>
</dbReference>
<dbReference type="InterPro" id="IPR001245">
    <property type="entry name" value="Ser-Thr/Tyr_kinase_cat_dom"/>
</dbReference>
<evidence type="ECO:0000256" key="9">
    <source>
        <dbReference type="ARBA" id="ARBA00047899"/>
    </source>
</evidence>
<evidence type="ECO:0000259" key="14">
    <source>
        <dbReference type="PROSITE" id="PS50948"/>
    </source>
</evidence>
<dbReference type="InterPro" id="IPR024171">
    <property type="entry name" value="SRK-like_kinase"/>
</dbReference>
<keyword evidence="7" id="KW-1015">Disulfide bond</keyword>
<proteinExistence type="inferred from homology"/>
<dbReference type="Pfam" id="PF08276">
    <property type="entry name" value="PAN_2"/>
    <property type="match status" value="1"/>
</dbReference>
<dbReference type="FunFam" id="1.10.510.10:FF:000060">
    <property type="entry name" value="G-type lectin S-receptor-like serine/threonine-protein kinase"/>
    <property type="match status" value="1"/>
</dbReference>
<comment type="catalytic activity">
    <reaction evidence="10 11">
        <text>L-seryl-[protein] + ATP = O-phospho-L-seryl-[protein] + ADP + H(+)</text>
        <dbReference type="Rhea" id="RHEA:17989"/>
        <dbReference type="Rhea" id="RHEA-COMP:9863"/>
        <dbReference type="Rhea" id="RHEA-COMP:11604"/>
        <dbReference type="ChEBI" id="CHEBI:15378"/>
        <dbReference type="ChEBI" id="CHEBI:29999"/>
        <dbReference type="ChEBI" id="CHEBI:30616"/>
        <dbReference type="ChEBI" id="CHEBI:83421"/>
        <dbReference type="ChEBI" id="CHEBI:456216"/>
        <dbReference type="EC" id="2.7.11.1"/>
    </reaction>
</comment>
<dbReference type="EC" id="2.7.11.1" evidence="11"/>